<name>A0A919YQL0_9BACL</name>
<gene>
    <name evidence="6" type="primary">yvrO</name>
    <name evidence="6" type="ORF">J40TS1_20710</name>
</gene>
<keyword evidence="7" id="KW-1185">Reference proteome</keyword>
<dbReference type="InterPro" id="IPR003439">
    <property type="entry name" value="ABC_transporter-like_ATP-bd"/>
</dbReference>
<evidence type="ECO:0000259" key="5">
    <source>
        <dbReference type="PROSITE" id="PS50893"/>
    </source>
</evidence>
<evidence type="ECO:0000256" key="1">
    <source>
        <dbReference type="ARBA" id="ARBA00005417"/>
    </source>
</evidence>
<keyword evidence="3" id="KW-0547">Nucleotide-binding</keyword>
<keyword evidence="2" id="KW-0813">Transport</keyword>
<dbReference type="PANTHER" id="PTHR42798:SF2">
    <property type="entry name" value="ABC TRANSPORTER ATP-BINDING PROTEIN MG467-RELATED"/>
    <property type="match status" value="1"/>
</dbReference>
<dbReference type="RefSeq" id="WP_213514681.1">
    <property type="nucleotide sequence ID" value="NZ_BOSE01000003.1"/>
</dbReference>
<organism evidence="6 7">
    <name type="scientific">Paenibacillus montaniterrae</name>
    <dbReference type="NCBI Taxonomy" id="429341"/>
    <lineage>
        <taxon>Bacteria</taxon>
        <taxon>Bacillati</taxon>
        <taxon>Bacillota</taxon>
        <taxon>Bacilli</taxon>
        <taxon>Bacillales</taxon>
        <taxon>Paenibacillaceae</taxon>
        <taxon>Paenibacillus</taxon>
    </lineage>
</organism>
<dbReference type="Gene3D" id="3.40.50.300">
    <property type="entry name" value="P-loop containing nucleotide triphosphate hydrolases"/>
    <property type="match status" value="1"/>
</dbReference>
<evidence type="ECO:0000313" key="7">
    <source>
        <dbReference type="Proteomes" id="UP000683139"/>
    </source>
</evidence>
<evidence type="ECO:0000313" key="6">
    <source>
        <dbReference type="EMBL" id="GIP16429.1"/>
    </source>
</evidence>
<dbReference type="EMBL" id="BOSE01000003">
    <property type="protein sequence ID" value="GIP16429.1"/>
    <property type="molecule type" value="Genomic_DNA"/>
</dbReference>
<protein>
    <submittedName>
        <fullName evidence="6">ABC transporter ATP-binding protein YvrO</fullName>
    </submittedName>
</protein>
<dbReference type="InterPro" id="IPR017871">
    <property type="entry name" value="ABC_transporter-like_CS"/>
</dbReference>
<reference evidence="6" key="1">
    <citation type="submission" date="2021-03" db="EMBL/GenBank/DDBJ databases">
        <title>Antimicrobial resistance genes in bacteria isolated from Japanese honey, and their potential for conferring macrolide and lincosamide resistance in the American foulbrood pathogen Paenibacillus larvae.</title>
        <authorList>
            <person name="Okamoto M."/>
            <person name="Kumagai M."/>
            <person name="Kanamori H."/>
            <person name="Takamatsu D."/>
        </authorList>
    </citation>
    <scope>NUCLEOTIDE SEQUENCE</scope>
    <source>
        <strain evidence="6">J40TS1</strain>
    </source>
</reference>
<dbReference type="InterPro" id="IPR027417">
    <property type="entry name" value="P-loop_NTPase"/>
</dbReference>
<dbReference type="GO" id="GO:0016887">
    <property type="term" value="F:ATP hydrolysis activity"/>
    <property type="evidence" value="ECO:0007669"/>
    <property type="project" value="InterPro"/>
</dbReference>
<dbReference type="GO" id="GO:0022857">
    <property type="term" value="F:transmembrane transporter activity"/>
    <property type="evidence" value="ECO:0007669"/>
    <property type="project" value="UniProtKB-ARBA"/>
</dbReference>
<dbReference type="Pfam" id="PF00005">
    <property type="entry name" value="ABC_tran"/>
    <property type="match status" value="1"/>
</dbReference>
<proteinExistence type="inferred from homology"/>
<dbReference type="GO" id="GO:0005524">
    <property type="term" value="F:ATP binding"/>
    <property type="evidence" value="ECO:0007669"/>
    <property type="project" value="UniProtKB-KW"/>
</dbReference>
<dbReference type="Proteomes" id="UP000683139">
    <property type="component" value="Unassembled WGS sequence"/>
</dbReference>
<dbReference type="InterPro" id="IPR017911">
    <property type="entry name" value="MacB-like_ATP-bd"/>
</dbReference>
<sequence>MLKIVDGSKSYNHNDKIINVLQPFNLLIEKGEFVAIRGKSGSGKSTLLHILGCMDQLTTGDYYFNDNKLSTNKDNTLAKFRGKHFGFVFQAYHLIKEFTALQNVEAPMAYMHTPRKLRRERALALLSQVGLEDKVNFYPKQLSGGQQQRVAIARALANQPDVIFADEPTGNLDRDNGNKIISLLCELHRQGTTLVMVTHDGDLGKIADRSIHLVDGHIKS</sequence>
<dbReference type="InterPro" id="IPR003593">
    <property type="entry name" value="AAA+_ATPase"/>
</dbReference>
<feature type="domain" description="ABC transporter" evidence="5">
    <location>
        <begin position="2"/>
        <end position="220"/>
    </location>
</feature>
<dbReference type="PROSITE" id="PS00211">
    <property type="entry name" value="ABC_TRANSPORTER_1"/>
    <property type="match status" value="1"/>
</dbReference>
<comment type="similarity">
    <text evidence="1">Belongs to the ABC transporter superfamily.</text>
</comment>
<dbReference type="AlphaFoldDB" id="A0A919YQL0"/>
<evidence type="ECO:0000256" key="3">
    <source>
        <dbReference type="ARBA" id="ARBA00022741"/>
    </source>
</evidence>
<dbReference type="PANTHER" id="PTHR42798">
    <property type="entry name" value="LIPOPROTEIN-RELEASING SYSTEM ATP-BINDING PROTEIN LOLD"/>
    <property type="match status" value="1"/>
</dbReference>
<comment type="caution">
    <text evidence="6">The sequence shown here is derived from an EMBL/GenBank/DDBJ whole genome shotgun (WGS) entry which is preliminary data.</text>
</comment>
<keyword evidence="4 6" id="KW-0067">ATP-binding</keyword>
<evidence type="ECO:0000256" key="4">
    <source>
        <dbReference type="ARBA" id="ARBA00022840"/>
    </source>
</evidence>
<dbReference type="GO" id="GO:0098796">
    <property type="term" value="C:membrane protein complex"/>
    <property type="evidence" value="ECO:0007669"/>
    <property type="project" value="UniProtKB-ARBA"/>
</dbReference>
<dbReference type="SUPFAM" id="SSF52540">
    <property type="entry name" value="P-loop containing nucleoside triphosphate hydrolases"/>
    <property type="match status" value="1"/>
</dbReference>
<accession>A0A919YQL0</accession>
<dbReference type="SMART" id="SM00382">
    <property type="entry name" value="AAA"/>
    <property type="match status" value="1"/>
</dbReference>
<dbReference type="PROSITE" id="PS50893">
    <property type="entry name" value="ABC_TRANSPORTER_2"/>
    <property type="match status" value="1"/>
</dbReference>
<dbReference type="CDD" id="cd03255">
    <property type="entry name" value="ABC_MJ0796_LolCDE_FtsE"/>
    <property type="match status" value="1"/>
</dbReference>
<evidence type="ECO:0000256" key="2">
    <source>
        <dbReference type="ARBA" id="ARBA00022448"/>
    </source>
</evidence>
<dbReference type="FunFam" id="3.40.50.300:FF:000032">
    <property type="entry name" value="Export ABC transporter ATP-binding protein"/>
    <property type="match status" value="1"/>
</dbReference>